<dbReference type="Pfam" id="PF06980">
    <property type="entry name" value="DUF1302"/>
    <property type="match status" value="1"/>
</dbReference>
<proteinExistence type="predicted"/>
<comment type="caution">
    <text evidence="2">The sequence shown here is derived from an EMBL/GenBank/DDBJ whole genome shotgun (WGS) entry which is preliminary data.</text>
</comment>
<sequence length="533" mass="59853">MDNKRKPRAGAPLLLKRVTLALVSAGCALPVYAADSSLKIDGYLRQELSWNTLDWDDTPGYDDRGKLSMARTTARLNLDWKAAENVSVVAKLRAVGEAKTPFLRHLEKMGAHNYHNGDIMELYNRNEISDVIRELYVDFGIGDRTRVRLGKQQIAWGETDFFAANDLVHGFDWTWRSFLEPANEELRKANIMAKVNIDVPELDGGLEVFVRPGWDRKKDIGTELEIYGGRWSSQPYAGVDFRNIDPYDYENKKGDVRDVTGGIRWSGMAGDINYSLSYLKTYWASPVMNGTSKFNGIPGTSPVETEGRADTTGLFGNIIYPTVDVFGFTASGYAEWADAVFSTEVAYVKDAPYNFSAIPGSLASQVVAPGFDGIKYKDVLAWMIRMDKNLAFTQSLLGTEKPMFFSVQLFDKWIQNYDGDDRLLNSVGWGGRAKEHNVLLTGIFSMSYDNGRVRPELVVGTDLSNGGGFLVPSVTVELAKNWRWKVEYDKFWNEESRNGNKCAAPNAGMCDKSALFGYFHKRDQLYTSLTYLF</sequence>
<reference evidence="2 3" key="1">
    <citation type="submission" date="2018-06" db="EMBL/GenBank/DDBJ databases">
        <title>Azoarcus communis strain SWub3 genome.</title>
        <authorList>
            <person name="Zorraquino Salvo V."/>
            <person name="Toubiana D."/>
            <person name="Blumwald E."/>
        </authorList>
    </citation>
    <scope>NUCLEOTIDE SEQUENCE [LARGE SCALE GENOMIC DNA]</scope>
    <source>
        <strain evidence="2 3">SWub3</strain>
    </source>
</reference>
<evidence type="ECO:0000313" key="2">
    <source>
        <dbReference type="EMBL" id="PZA14741.1"/>
    </source>
</evidence>
<accession>A0A323UR89</accession>
<evidence type="ECO:0000256" key="1">
    <source>
        <dbReference type="SAM" id="SignalP"/>
    </source>
</evidence>
<feature type="chain" id="PRO_5016426271" evidence="1">
    <location>
        <begin position="34"/>
        <end position="533"/>
    </location>
</feature>
<dbReference type="InterPro" id="IPR010727">
    <property type="entry name" value="DUF1302"/>
</dbReference>
<dbReference type="Proteomes" id="UP000248259">
    <property type="component" value="Unassembled WGS sequence"/>
</dbReference>
<keyword evidence="1" id="KW-0732">Signal</keyword>
<dbReference type="RefSeq" id="WP_110529132.1">
    <property type="nucleotide sequence ID" value="NZ_QKOE01000023.1"/>
</dbReference>
<evidence type="ECO:0000313" key="3">
    <source>
        <dbReference type="Proteomes" id="UP000248259"/>
    </source>
</evidence>
<dbReference type="AlphaFoldDB" id="A0A323UR89"/>
<dbReference type="OrthoDB" id="9801336at2"/>
<name>A0A323UR89_9RHOO</name>
<protein>
    <submittedName>
        <fullName evidence="2">LysR family transcriptional regulator</fullName>
    </submittedName>
</protein>
<gene>
    <name evidence="2" type="ORF">DNK49_20345</name>
</gene>
<keyword evidence="3" id="KW-1185">Reference proteome</keyword>
<feature type="signal peptide" evidence="1">
    <location>
        <begin position="1"/>
        <end position="33"/>
    </location>
</feature>
<dbReference type="EMBL" id="QKOE01000023">
    <property type="protein sequence ID" value="PZA14741.1"/>
    <property type="molecule type" value="Genomic_DNA"/>
</dbReference>
<organism evidence="2 3">
    <name type="scientific">Parazoarcus communis SWub3 = DSM 12120</name>
    <dbReference type="NCBI Taxonomy" id="1121029"/>
    <lineage>
        <taxon>Bacteria</taxon>
        <taxon>Pseudomonadati</taxon>
        <taxon>Pseudomonadota</taxon>
        <taxon>Betaproteobacteria</taxon>
        <taxon>Rhodocyclales</taxon>
        <taxon>Zoogloeaceae</taxon>
        <taxon>Parazoarcus</taxon>
    </lineage>
</organism>